<dbReference type="PANTHER" id="PTHR30273">
    <property type="entry name" value="PERIPLASMIC SIGNAL SENSOR AND SIGMA FACTOR ACTIVATOR FECR-RELATED"/>
    <property type="match status" value="1"/>
</dbReference>
<dbReference type="Gene3D" id="2.60.120.1440">
    <property type="match status" value="1"/>
</dbReference>
<dbReference type="Pfam" id="PF04773">
    <property type="entry name" value="FecR"/>
    <property type="match status" value="1"/>
</dbReference>
<keyword evidence="4" id="KW-1185">Reference proteome</keyword>
<keyword evidence="1" id="KW-1133">Transmembrane helix</keyword>
<proteinExistence type="predicted"/>
<feature type="domain" description="FecR protein" evidence="2">
    <location>
        <begin position="189"/>
        <end position="264"/>
    </location>
</feature>
<accession>A0A1U9NJU9</accession>
<dbReference type="InterPro" id="IPR006860">
    <property type="entry name" value="FecR"/>
</dbReference>
<dbReference type="STRING" id="1936003.STSP2_01250"/>
<dbReference type="AlphaFoldDB" id="A0A1U9NJU9"/>
<dbReference type="OrthoDB" id="292867at2"/>
<organism evidence="3 4">
    <name type="scientific">Anaerohalosphaera lusitana</name>
    <dbReference type="NCBI Taxonomy" id="1936003"/>
    <lineage>
        <taxon>Bacteria</taxon>
        <taxon>Pseudomonadati</taxon>
        <taxon>Planctomycetota</taxon>
        <taxon>Phycisphaerae</taxon>
        <taxon>Sedimentisphaerales</taxon>
        <taxon>Anaerohalosphaeraceae</taxon>
        <taxon>Anaerohalosphaera</taxon>
    </lineage>
</organism>
<dbReference type="RefSeq" id="WP_146660812.1">
    <property type="nucleotide sequence ID" value="NZ_CP019791.1"/>
</dbReference>
<feature type="transmembrane region" description="Helical" evidence="1">
    <location>
        <begin position="121"/>
        <end position="141"/>
    </location>
</feature>
<dbReference type="EMBL" id="CP019791">
    <property type="protein sequence ID" value="AQT68095.1"/>
    <property type="molecule type" value="Genomic_DNA"/>
</dbReference>
<dbReference type="Proteomes" id="UP000189674">
    <property type="component" value="Chromosome"/>
</dbReference>
<dbReference type="GO" id="GO:0016989">
    <property type="term" value="F:sigma factor antagonist activity"/>
    <property type="evidence" value="ECO:0007669"/>
    <property type="project" value="TreeGrafter"/>
</dbReference>
<evidence type="ECO:0000313" key="3">
    <source>
        <dbReference type="EMBL" id="AQT68095.1"/>
    </source>
</evidence>
<gene>
    <name evidence="3" type="ORF">STSP2_01250</name>
</gene>
<dbReference type="KEGG" id="alus:STSP2_01250"/>
<dbReference type="InterPro" id="IPR012373">
    <property type="entry name" value="Ferrdict_sens_TM"/>
</dbReference>
<evidence type="ECO:0000256" key="1">
    <source>
        <dbReference type="SAM" id="Phobius"/>
    </source>
</evidence>
<sequence>MDQALKNELEELLTLSLEKNTSQEQVDRLNAILDEDPEALNHCLDFYSMVAYLNQSREICDVFLNELNSECDTQIRFLKEMAEFEKTAPIIEISEEKPKRELIQKVVYPQREKRKLSKFQLFTLMVSFAAMFFIALFIGFVPPRRPGVDVAALIDQIDAVWDENMQIPGTDGRMLQDTYSLTSGYATFCLDNQAQITVEAPAEFSLISTDDVKLIRGRIYSVVPPQAQGFTVKTNNSKIVDLGTEFGVEVDSYNNTQVHVIKGRTILFAGLPNSNKKQFELSEGKAKKVYNDGYVKDIEVIEDEFVRKIDSDSKMIFKGEPVTGKQGFVAYHDFGAISGQESKGNITTHHSGSGELGYDYNDSPRALITYADGSETGVLFSINRANAIDSRDEGQVRPPATGTPAYSLFNVPGLNLNNGNIGVGNTDSRPENYEIMTLTLRGLDPGMLYDLAFYGDRSETRNTGLDRFTLGGADTAVNISSTGVIDRFTTEMETSKNADRGHVIRWMNIDPGADGIITVKVDAGFYGEENNIVYLTAMRLEALAPGEANYNSLINE</sequence>
<keyword evidence="1" id="KW-0812">Transmembrane</keyword>
<protein>
    <submittedName>
        <fullName evidence="3">FecR protein</fullName>
    </submittedName>
</protein>
<name>A0A1U9NJU9_9BACT</name>
<evidence type="ECO:0000259" key="2">
    <source>
        <dbReference type="Pfam" id="PF04773"/>
    </source>
</evidence>
<reference evidence="4" key="1">
    <citation type="submission" date="2017-02" db="EMBL/GenBank/DDBJ databases">
        <title>Comparative genomics and description of representatives of a novel lineage of planctomycetes thriving in anoxic sediments.</title>
        <authorList>
            <person name="Spring S."/>
            <person name="Bunk B."/>
            <person name="Sproer C."/>
        </authorList>
    </citation>
    <scope>NUCLEOTIDE SEQUENCE [LARGE SCALE GENOMIC DNA]</scope>
    <source>
        <strain evidence="4">ST-NAGAB-D1</strain>
    </source>
</reference>
<evidence type="ECO:0000313" key="4">
    <source>
        <dbReference type="Proteomes" id="UP000189674"/>
    </source>
</evidence>
<keyword evidence="1" id="KW-0472">Membrane</keyword>
<dbReference type="PANTHER" id="PTHR30273:SF2">
    <property type="entry name" value="PROTEIN FECR"/>
    <property type="match status" value="1"/>
</dbReference>